<dbReference type="EMBL" id="ACIJ02000016">
    <property type="protein sequence ID" value="EEX72338.1"/>
    <property type="molecule type" value="Genomic_DNA"/>
</dbReference>
<protein>
    <submittedName>
        <fullName evidence="2">Uncharacterized protein</fullName>
    </submittedName>
</protein>
<evidence type="ECO:0000313" key="3">
    <source>
        <dbReference type="Proteomes" id="UP000003460"/>
    </source>
</evidence>
<gene>
    <name evidence="2" type="ORF">GCWU000325_00800</name>
</gene>
<accession>C9LF20</accession>
<dbReference type="Proteomes" id="UP000003460">
    <property type="component" value="Unassembled WGS sequence"/>
</dbReference>
<evidence type="ECO:0000313" key="2">
    <source>
        <dbReference type="EMBL" id="EEX72338.1"/>
    </source>
</evidence>
<name>C9LF20_9BACT</name>
<organism evidence="2 3">
    <name type="scientific">Alloprevotella tannerae ATCC 51259</name>
    <dbReference type="NCBI Taxonomy" id="626522"/>
    <lineage>
        <taxon>Bacteria</taxon>
        <taxon>Pseudomonadati</taxon>
        <taxon>Bacteroidota</taxon>
        <taxon>Bacteroidia</taxon>
        <taxon>Bacteroidales</taxon>
        <taxon>Prevotellaceae</taxon>
        <taxon>Alloprevotella</taxon>
    </lineage>
</organism>
<reference evidence="2" key="1">
    <citation type="submission" date="2009-09" db="EMBL/GenBank/DDBJ databases">
        <authorList>
            <person name="Weinstock G."/>
            <person name="Sodergren E."/>
            <person name="Clifton S."/>
            <person name="Fulton L."/>
            <person name="Fulton B."/>
            <person name="Courtney L."/>
            <person name="Fronick C."/>
            <person name="Harrison M."/>
            <person name="Strong C."/>
            <person name="Farmer C."/>
            <person name="Delahaunty K."/>
            <person name="Markovic C."/>
            <person name="Hall O."/>
            <person name="Minx P."/>
            <person name="Tomlinson C."/>
            <person name="Mitreva M."/>
            <person name="Nelson J."/>
            <person name="Hou S."/>
            <person name="Wollam A."/>
            <person name="Pepin K.H."/>
            <person name="Johnson M."/>
            <person name="Bhonagiri V."/>
            <person name="Nash W.E."/>
            <person name="Warren W."/>
            <person name="Chinwalla A."/>
            <person name="Mardis E.R."/>
            <person name="Wilson R.K."/>
        </authorList>
    </citation>
    <scope>NUCLEOTIDE SEQUENCE [LARGE SCALE GENOMIC DNA]</scope>
    <source>
        <strain evidence="2">ATCC 51259</strain>
    </source>
</reference>
<comment type="caution">
    <text evidence="2">The sequence shown here is derived from an EMBL/GenBank/DDBJ whole genome shotgun (WGS) entry which is preliminary data.</text>
</comment>
<proteinExistence type="predicted"/>
<keyword evidence="3" id="KW-1185">Reference proteome</keyword>
<dbReference type="AlphaFoldDB" id="C9LF20"/>
<sequence>MFNLRGRFYGTHNRTFIYCCKVTNSFQCLQDWKELESFSPSFRLTITPSLFQKRPTSEKNFKCASPCRQATNGPIITIKRSTKGGLAISKRRTGGKFQSTGRSFGGSKRWFGRSKQ</sequence>
<evidence type="ECO:0000256" key="1">
    <source>
        <dbReference type="SAM" id="MobiDB-lite"/>
    </source>
</evidence>
<dbReference type="HOGENOM" id="CLU_2094641_0_0_10"/>
<feature type="region of interest" description="Disordered" evidence="1">
    <location>
        <begin position="83"/>
        <end position="116"/>
    </location>
</feature>